<evidence type="ECO:0000313" key="2">
    <source>
        <dbReference type="Proteomes" id="UP001054945"/>
    </source>
</evidence>
<accession>A0AAV4N800</accession>
<gene>
    <name evidence="1" type="ORF">CEXT_123491</name>
</gene>
<reference evidence="1 2" key="1">
    <citation type="submission" date="2021-06" db="EMBL/GenBank/DDBJ databases">
        <title>Caerostris extrusa draft genome.</title>
        <authorList>
            <person name="Kono N."/>
            <person name="Arakawa K."/>
        </authorList>
    </citation>
    <scope>NUCLEOTIDE SEQUENCE [LARGE SCALE GENOMIC DNA]</scope>
</reference>
<keyword evidence="2" id="KW-1185">Reference proteome</keyword>
<dbReference type="EMBL" id="BPLR01020597">
    <property type="protein sequence ID" value="GIX80475.1"/>
    <property type="molecule type" value="Genomic_DNA"/>
</dbReference>
<proteinExistence type="predicted"/>
<feature type="non-terminal residue" evidence="1">
    <location>
        <position position="15"/>
    </location>
</feature>
<name>A0AAV4N800_CAEEX</name>
<organism evidence="1 2">
    <name type="scientific">Caerostris extrusa</name>
    <name type="common">Bark spider</name>
    <name type="synonym">Caerostris bankana</name>
    <dbReference type="NCBI Taxonomy" id="172846"/>
    <lineage>
        <taxon>Eukaryota</taxon>
        <taxon>Metazoa</taxon>
        <taxon>Ecdysozoa</taxon>
        <taxon>Arthropoda</taxon>
        <taxon>Chelicerata</taxon>
        <taxon>Arachnida</taxon>
        <taxon>Araneae</taxon>
        <taxon>Araneomorphae</taxon>
        <taxon>Entelegynae</taxon>
        <taxon>Araneoidea</taxon>
        <taxon>Araneidae</taxon>
        <taxon>Caerostris</taxon>
    </lineage>
</organism>
<sequence>MEGKDIQVSIIGGGL</sequence>
<dbReference type="Proteomes" id="UP001054945">
    <property type="component" value="Unassembled WGS sequence"/>
</dbReference>
<comment type="caution">
    <text evidence="1">The sequence shown here is derived from an EMBL/GenBank/DDBJ whole genome shotgun (WGS) entry which is preliminary data.</text>
</comment>
<evidence type="ECO:0000313" key="1">
    <source>
        <dbReference type="EMBL" id="GIX80475.1"/>
    </source>
</evidence>
<protein>
    <submittedName>
        <fullName evidence="1">Uncharacterized protein</fullName>
    </submittedName>
</protein>